<feature type="transmembrane region" description="Helical" evidence="9">
    <location>
        <begin position="26"/>
        <end position="51"/>
    </location>
</feature>
<dbReference type="EMBL" id="BAABHK010000003">
    <property type="protein sequence ID" value="GAA4624718.1"/>
    <property type="molecule type" value="Genomic_DNA"/>
</dbReference>
<dbReference type="InterPro" id="IPR011864">
    <property type="entry name" value="Phosphate_PstC"/>
</dbReference>
<accession>A0ABP8U608</accession>
<feature type="transmembrane region" description="Helical" evidence="9">
    <location>
        <begin position="252"/>
        <end position="270"/>
    </location>
</feature>
<evidence type="ECO:0000313" key="13">
    <source>
        <dbReference type="Proteomes" id="UP001501442"/>
    </source>
</evidence>
<gene>
    <name evidence="12" type="primary">pstC_1</name>
    <name evidence="12" type="ORF">GCM10023196_026030</name>
</gene>
<keyword evidence="6 9" id="KW-0812">Transmembrane</keyword>
<dbReference type="PROSITE" id="PS50928">
    <property type="entry name" value="ABC_TM1"/>
    <property type="match status" value="1"/>
</dbReference>
<dbReference type="NCBIfam" id="TIGR02138">
    <property type="entry name" value="phosphate_pstC"/>
    <property type="match status" value="1"/>
</dbReference>
<dbReference type="Gene3D" id="1.10.3720.10">
    <property type="entry name" value="MetI-like"/>
    <property type="match status" value="1"/>
</dbReference>
<dbReference type="PANTHER" id="PTHR30425:SF1">
    <property type="entry name" value="PHOSPHATE TRANSPORT SYSTEM PERMEASE PROTEIN PSTC"/>
    <property type="match status" value="1"/>
</dbReference>
<evidence type="ECO:0000256" key="6">
    <source>
        <dbReference type="ARBA" id="ARBA00022692"/>
    </source>
</evidence>
<evidence type="ECO:0000256" key="7">
    <source>
        <dbReference type="ARBA" id="ARBA00022989"/>
    </source>
</evidence>
<reference evidence="13" key="1">
    <citation type="journal article" date="2019" name="Int. J. Syst. Evol. Microbiol.">
        <title>The Global Catalogue of Microorganisms (GCM) 10K type strain sequencing project: providing services to taxonomists for standard genome sequencing and annotation.</title>
        <authorList>
            <consortium name="The Broad Institute Genomics Platform"/>
            <consortium name="The Broad Institute Genome Sequencing Center for Infectious Disease"/>
            <person name="Wu L."/>
            <person name="Ma J."/>
        </authorList>
    </citation>
    <scope>NUCLEOTIDE SEQUENCE [LARGE SCALE GENOMIC DNA]</scope>
    <source>
        <strain evidence="13">JCM 17939</strain>
    </source>
</reference>
<evidence type="ECO:0000259" key="11">
    <source>
        <dbReference type="PROSITE" id="PS50928"/>
    </source>
</evidence>
<comment type="similarity">
    <text evidence="2 10">Belongs to the binding-protein-dependent transport system permease family. CysTW subfamily.</text>
</comment>
<dbReference type="SUPFAM" id="SSF161098">
    <property type="entry name" value="MetI-like"/>
    <property type="match status" value="1"/>
</dbReference>
<dbReference type="RefSeq" id="WP_345430988.1">
    <property type="nucleotide sequence ID" value="NZ_BAABHK010000003.1"/>
</dbReference>
<comment type="caution">
    <text evidence="12">The sequence shown here is derived from an EMBL/GenBank/DDBJ whole genome shotgun (WGS) entry which is preliminary data.</text>
</comment>
<feature type="transmembrane region" description="Helical" evidence="9">
    <location>
        <begin position="77"/>
        <end position="108"/>
    </location>
</feature>
<protein>
    <recommendedName>
        <fullName evidence="10">Phosphate transport system permease protein</fullName>
    </recommendedName>
</protein>
<dbReference type="Proteomes" id="UP001501442">
    <property type="component" value="Unassembled WGS sequence"/>
</dbReference>
<feature type="domain" description="ABC transmembrane type-1" evidence="11">
    <location>
        <begin position="83"/>
        <end position="314"/>
    </location>
</feature>
<dbReference type="InterPro" id="IPR051124">
    <property type="entry name" value="Phosphate_Transport_Permease"/>
</dbReference>
<dbReference type="InterPro" id="IPR035906">
    <property type="entry name" value="MetI-like_sf"/>
</dbReference>
<evidence type="ECO:0000256" key="4">
    <source>
        <dbReference type="ARBA" id="ARBA00022475"/>
    </source>
</evidence>
<evidence type="ECO:0000256" key="5">
    <source>
        <dbReference type="ARBA" id="ARBA00022592"/>
    </source>
</evidence>
<evidence type="ECO:0000256" key="10">
    <source>
        <dbReference type="RuleBase" id="RU363054"/>
    </source>
</evidence>
<organism evidence="12 13">
    <name type="scientific">Actinoallomurus vinaceus</name>
    <dbReference type="NCBI Taxonomy" id="1080074"/>
    <lineage>
        <taxon>Bacteria</taxon>
        <taxon>Bacillati</taxon>
        <taxon>Actinomycetota</taxon>
        <taxon>Actinomycetes</taxon>
        <taxon>Streptosporangiales</taxon>
        <taxon>Thermomonosporaceae</taxon>
        <taxon>Actinoallomurus</taxon>
    </lineage>
</organism>
<dbReference type="PANTHER" id="PTHR30425">
    <property type="entry name" value="PHOSPHATE TRANSPORT SYSTEM PERMEASE PROTEIN PST"/>
    <property type="match status" value="1"/>
</dbReference>
<evidence type="ECO:0000256" key="2">
    <source>
        <dbReference type="ARBA" id="ARBA00007069"/>
    </source>
</evidence>
<proteinExistence type="inferred from homology"/>
<dbReference type="InterPro" id="IPR000515">
    <property type="entry name" value="MetI-like"/>
</dbReference>
<evidence type="ECO:0000256" key="9">
    <source>
        <dbReference type="RuleBase" id="RU363032"/>
    </source>
</evidence>
<evidence type="ECO:0000256" key="3">
    <source>
        <dbReference type="ARBA" id="ARBA00022448"/>
    </source>
</evidence>
<keyword evidence="7 9" id="KW-1133">Transmembrane helix</keyword>
<feature type="transmembrane region" description="Helical" evidence="9">
    <location>
        <begin position="291"/>
        <end position="314"/>
    </location>
</feature>
<evidence type="ECO:0000256" key="8">
    <source>
        <dbReference type="ARBA" id="ARBA00023136"/>
    </source>
</evidence>
<comment type="subcellular location">
    <subcellularLocation>
        <location evidence="1 9">Cell membrane</location>
        <topology evidence="1 9">Multi-pass membrane protein</topology>
    </subcellularLocation>
</comment>
<sequence>MAAADSAASGEHPRRLRGGHGAGDRLFAVVVRSAGATVFVVMGLIGLFLFMRGSQALREAGTAFFTESQWVPDAHRFGIAAVLLGTVLIGMVALAVAFPISLGAALYISEYAAQRWRRPLISLVDLMAAVPSIIYGVWGFFLLQPNVLGLSRWLSDWLGFIPFFTVRSAHDEPSTYAGTTFIAGLVVAVMVVPICTSVMREVFSQAPSYEREAAYALGATRWGMIRAVVLPFGRGGIIGGTMLALGRALGETVAVFLVLSFLLNVRIRILDDGGSSISSLIALKYGESSPLQLSGLMAAGLVLFLLTLAVNMLASYVVARSRSGAATEI</sequence>
<evidence type="ECO:0000313" key="12">
    <source>
        <dbReference type="EMBL" id="GAA4624718.1"/>
    </source>
</evidence>
<keyword evidence="4 10" id="KW-1003">Cell membrane</keyword>
<keyword evidence="5 10" id="KW-0592">Phosphate transport</keyword>
<keyword evidence="8 9" id="KW-0472">Membrane</keyword>
<dbReference type="CDD" id="cd06261">
    <property type="entry name" value="TM_PBP2"/>
    <property type="match status" value="1"/>
</dbReference>
<feature type="transmembrane region" description="Helical" evidence="9">
    <location>
        <begin position="120"/>
        <end position="143"/>
    </location>
</feature>
<keyword evidence="13" id="KW-1185">Reference proteome</keyword>
<dbReference type="Pfam" id="PF00528">
    <property type="entry name" value="BPD_transp_1"/>
    <property type="match status" value="1"/>
</dbReference>
<name>A0ABP8U608_9ACTN</name>
<comment type="function">
    <text evidence="10">Part of the binding-protein-dependent transport system for phosphate; probably responsible for the translocation of the substrate across the membrane.</text>
</comment>
<evidence type="ECO:0000256" key="1">
    <source>
        <dbReference type="ARBA" id="ARBA00004651"/>
    </source>
</evidence>
<feature type="transmembrane region" description="Helical" evidence="9">
    <location>
        <begin position="181"/>
        <end position="203"/>
    </location>
</feature>
<keyword evidence="3 9" id="KW-0813">Transport</keyword>